<dbReference type="AlphaFoldDB" id="A0A2N9X907"/>
<evidence type="ECO:0000256" key="1">
    <source>
        <dbReference type="SAM" id="SignalP"/>
    </source>
</evidence>
<accession>A0A2N9X907</accession>
<dbReference type="EMBL" id="MEIL01000016">
    <property type="protein sequence ID" value="PIT41329.1"/>
    <property type="molecule type" value="Genomic_DNA"/>
</dbReference>
<protein>
    <recommendedName>
        <fullName evidence="4">DUF3472 domain-containing protein</fullName>
    </recommendedName>
</protein>
<proteinExistence type="predicted"/>
<evidence type="ECO:0000313" key="2">
    <source>
        <dbReference type="EMBL" id="PIT41329.1"/>
    </source>
</evidence>
<dbReference type="Proteomes" id="UP000230202">
    <property type="component" value="Unassembled WGS sequence"/>
</dbReference>
<sequence length="266" mass="29372">MRKHKRHKIAQTQIINKYFKEKVMKRRITAMAMAFTTGYALAATPTLNWNIPTNKVIENITFGITINQAAPVDEFYFSNQFGFTGGGGIGYTGIQPTKNAKDGSRQFMVLFSSFRKDTIARHANCKGGADGARSGATCRMYIPGELGDTFTFRVQKNGNLLMGTVTNLTTGRRDIIGQWEVSPSAGNLASKQISWIENYKMNNPSFHLTCDKKGWPYYEVKFLPPTANNNTIKGTISTLSRGSAACPGAITWQHDESGTLVKGGYK</sequence>
<feature type="chain" id="PRO_5015003254" description="DUF3472 domain-containing protein" evidence="1">
    <location>
        <begin position="43"/>
        <end position="266"/>
    </location>
</feature>
<evidence type="ECO:0008006" key="4">
    <source>
        <dbReference type="Google" id="ProtNLM"/>
    </source>
</evidence>
<feature type="signal peptide" evidence="1">
    <location>
        <begin position="1"/>
        <end position="42"/>
    </location>
</feature>
<dbReference type="RefSeq" id="WP_100151453.1">
    <property type="nucleotide sequence ID" value="NZ_MEIL01000016.1"/>
</dbReference>
<organism evidence="2 3">
    <name type="scientific">Snodgrassella alvi</name>
    <dbReference type="NCBI Taxonomy" id="1196083"/>
    <lineage>
        <taxon>Bacteria</taxon>
        <taxon>Pseudomonadati</taxon>
        <taxon>Pseudomonadota</taxon>
        <taxon>Betaproteobacteria</taxon>
        <taxon>Neisseriales</taxon>
        <taxon>Neisseriaceae</taxon>
        <taxon>Snodgrassella</taxon>
    </lineage>
</organism>
<keyword evidence="1" id="KW-0732">Signal</keyword>
<comment type="caution">
    <text evidence="2">The sequence shown here is derived from an EMBL/GenBank/DDBJ whole genome shotgun (WGS) entry which is preliminary data.</text>
</comment>
<dbReference type="Pfam" id="PF11958">
    <property type="entry name" value="DUF3472"/>
    <property type="match status" value="1"/>
</dbReference>
<reference evidence="2" key="1">
    <citation type="journal article" date="2017" name="MBio">
        <title>Type VI secretion-mediated competition in the bee gut microbiome.</title>
        <authorList>
            <person name="Steele M.I."/>
            <person name="Kwong W.K."/>
            <person name="Powell J.E."/>
            <person name="Whiteley M."/>
            <person name="Moran N.A."/>
        </authorList>
    </citation>
    <scope>NUCLEOTIDE SEQUENCE [LARGE SCALE GENOMIC DNA]</scope>
    <source>
        <strain evidence="2">WkB273</strain>
    </source>
</reference>
<keyword evidence="3" id="KW-1185">Reference proteome</keyword>
<gene>
    <name evidence="2" type="ORF">BHC54_00810</name>
</gene>
<evidence type="ECO:0000313" key="3">
    <source>
        <dbReference type="Proteomes" id="UP000230202"/>
    </source>
</evidence>
<name>A0A2N9X907_9NEIS</name>
<dbReference type="InterPro" id="IPR021862">
    <property type="entry name" value="DUF3472"/>
</dbReference>